<feature type="compositionally biased region" description="Low complexity" evidence="1">
    <location>
        <begin position="288"/>
        <end position="309"/>
    </location>
</feature>
<keyword evidence="4" id="KW-1185">Reference proteome</keyword>
<dbReference type="Proteomes" id="UP000294682">
    <property type="component" value="Unassembled WGS sequence"/>
</dbReference>
<dbReference type="RefSeq" id="WP_079698769.1">
    <property type="nucleotide sequence ID" value="NZ_JADNAH010000140.1"/>
</dbReference>
<gene>
    <name evidence="3" type="ORF">EDD78_10697</name>
</gene>
<dbReference type="EMBL" id="SLUK01000006">
    <property type="protein sequence ID" value="TCL43237.1"/>
    <property type="molecule type" value="Genomic_DNA"/>
</dbReference>
<protein>
    <submittedName>
        <fullName evidence="3">Uncharacterized protein</fullName>
    </submittedName>
</protein>
<evidence type="ECO:0000256" key="1">
    <source>
        <dbReference type="SAM" id="MobiDB-lite"/>
    </source>
</evidence>
<keyword evidence="2" id="KW-0732">Signal</keyword>
<sequence>MKKLMAALLATSMMLGIGATAFAAPVNGEDNKLKDTVVGFAGGSKTAEQDLRGTEGSVSLSFDLGANANYYTVDVAVREGGKYVAAEYSKGKKSVVLRPTIKEDVMEEKEYEVEIEVLDRNTKDVVAKDFSITGTVSYDKIQQVEDGGRYVNTKGAFYDFGEGARDVDIYVGRDMHLKFDKTVKGSYNLRLSDEGNKSIDYMFSKHELTYYTFPSAPKFSNSVEVTLGADSGSYLYQYAGGKLTKVPGAEYDEDAGAYTFSTNQLAMFILADMPLQEGVVSEDQNLIKPGSGSSNGSSGGSSKPNAPSGDKNNPTTGAPDLMGLAVAAGMISLGALAVKKLSK</sequence>
<evidence type="ECO:0000313" key="3">
    <source>
        <dbReference type="EMBL" id="TCL43237.1"/>
    </source>
</evidence>
<accession>A0A9X8UJS5</accession>
<organism evidence="3 4">
    <name type="scientific">Harryflintia acetispora</name>
    <dbReference type="NCBI Taxonomy" id="1849041"/>
    <lineage>
        <taxon>Bacteria</taxon>
        <taxon>Bacillati</taxon>
        <taxon>Bacillota</taxon>
        <taxon>Clostridia</taxon>
        <taxon>Eubacteriales</taxon>
        <taxon>Oscillospiraceae</taxon>
        <taxon>Harryflintia</taxon>
    </lineage>
</organism>
<feature type="signal peptide" evidence="2">
    <location>
        <begin position="1"/>
        <end position="23"/>
    </location>
</feature>
<name>A0A9X8UJS5_9FIRM</name>
<reference evidence="3 4" key="1">
    <citation type="submission" date="2019-03" db="EMBL/GenBank/DDBJ databases">
        <title>Genomic Encyclopedia of Type Strains, Phase IV (KMG-IV): sequencing the most valuable type-strain genomes for metagenomic binning, comparative biology and taxonomic classification.</title>
        <authorList>
            <person name="Goeker M."/>
        </authorList>
    </citation>
    <scope>NUCLEOTIDE SEQUENCE [LARGE SCALE GENOMIC DNA]</scope>
    <source>
        <strain evidence="3 4">DSM 100433</strain>
    </source>
</reference>
<evidence type="ECO:0000256" key="2">
    <source>
        <dbReference type="SAM" id="SignalP"/>
    </source>
</evidence>
<feature type="chain" id="PRO_5040796341" evidence="2">
    <location>
        <begin position="24"/>
        <end position="343"/>
    </location>
</feature>
<comment type="caution">
    <text evidence="3">The sequence shown here is derived from an EMBL/GenBank/DDBJ whole genome shotgun (WGS) entry which is preliminary data.</text>
</comment>
<dbReference type="AlphaFoldDB" id="A0A9X8UJS5"/>
<dbReference type="OrthoDB" id="1851279at2"/>
<proteinExistence type="predicted"/>
<feature type="region of interest" description="Disordered" evidence="1">
    <location>
        <begin position="285"/>
        <end position="318"/>
    </location>
</feature>
<evidence type="ECO:0000313" key="4">
    <source>
        <dbReference type="Proteomes" id="UP000294682"/>
    </source>
</evidence>